<evidence type="ECO:0000259" key="2">
    <source>
        <dbReference type="Pfam" id="PF00171"/>
    </source>
</evidence>
<reference evidence="3" key="2">
    <citation type="journal article" date="2014" name="ISME J.">
        <title>Microbial stratification in low pH oxic and suboxic macroscopic growths along an acid mine drainage.</title>
        <authorList>
            <person name="Mendez-Garcia C."/>
            <person name="Mesa V."/>
            <person name="Sprenger R.R."/>
            <person name="Richter M."/>
            <person name="Diez M.S."/>
            <person name="Solano J."/>
            <person name="Bargiela R."/>
            <person name="Golyshina O.V."/>
            <person name="Manteca A."/>
            <person name="Ramos J.L."/>
            <person name="Gallego J.R."/>
            <person name="Llorente I."/>
            <person name="Martins Dos Santos V.A."/>
            <person name="Jensen O.N."/>
            <person name="Pelaez A.I."/>
            <person name="Sanchez J."/>
            <person name="Ferrer M."/>
        </authorList>
    </citation>
    <scope>NUCLEOTIDE SEQUENCE</scope>
</reference>
<dbReference type="GO" id="GO:0016620">
    <property type="term" value="F:oxidoreductase activity, acting on the aldehyde or oxo group of donors, NAD or NADP as acceptor"/>
    <property type="evidence" value="ECO:0007669"/>
    <property type="project" value="InterPro"/>
</dbReference>
<dbReference type="EC" id="1.-.-.-" evidence="3"/>
<protein>
    <submittedName>
        <fullName evidence="3">Aldehyde dehydrogenase</fullName>
        <ecNumber evidence="3">1.-.-.-</ecNumber>
    </submittedName>
</protein>
<dbReference type="SUPFAM" id="SSF53720">
    <property type="entry name" value="ALDH-like"/>
    <property type="match status" value="1"/>
</dbReference>
<dbReference type="Gene3D" id="3.40.605.10">
    <property type="entry name" value="Aldehyde Dehydrogenase, Chain A, domain 1"/>
    <property type="match status" value="1"/>
</dbReference>
<dbReference type="AlphaFoldDB" id="T1BBY1"/>
<keyword evidence="1 3" id="KW-0560">Oxidoreductase</keyword>
<dbReference type="Pfam" id="PF00171">
    <property type="entry name" value="Aldedh"/>
    <property type="match status" value="1"/>
</dbReference>
<gene>
    <name evidence="3" type="ORF">B1A_08312</name>
</gene>
<dbReference type="Gene3D" id="3.40.309.10">
    <property type="entry name" value="Aldehyde Dehydrogenase, Chain A, domain 2"/>
    <property type="match status" value="1"/>
</dbReference>
<dbReference type="InterPro" id="IPR016162">
    <property type="entry name" value="Ald_DH_N"/>
</dbReference>
<proteinExistence type="predicted"/>
<feature type="domain" description="Aldehyde dehydrogenase" evidence="2">
    <location>
        <begin position="2"/>
        <end position="175"/>
    </location>
</feature>
<comment type="caution">
    <text evidence="3">The sequence shown here is derived from an EMBL/GenBank/DDBJ whole genome shotgun (WGS) entry which is preliminary data.</text>
</comment>
<dbReference type="PROSITE" id="PS00687">
    <property type="entry name" value="ALDEHYDE_DEHYDR_GLU"/>
    <property type="match status" value="1"/>
</dbReference>
<organism evidence="3">
    <name type="scientific">mine drainage metagenome</name>
    <dbReference type="NCBI Taxonomy" id="410659"/>
    <lineage>
        <taxon>unclassified sequences</taxon>
        <taxon>metagenomes</taxon>
        <taxon>ecological metagenomes</taxon>
    </lineage>
</organism>
<dbReference type="EMBL" id="AUZX01005949">
    <property type="protein sequence ID" value="EQD65983.1"/>
    <property type="molecule type" value="Genomic_DNA"/>
</dbReference>
<dbReference type="PANTHER" id="PTHR11699">
    <property type="entry name" value="ALDEHYDE DEHYDROGENASE-RELATED"/>
    <property type="match status" value="1"/>
</dbReference>
<dbReference type="InterPro" id="IPR016161">
    <property type="entry name" value="Ald_DH/histidinol_DH"/>
</dbReference>
<reference evidence="3" key="1">
    <citation type="submission" date="2013-08" db="EMBL/GenBank/DDBJ databases">
        <authorList>
            <person name="Mendez C."/>
            <person name="Richter M."/>
            <person name="Ferrer M."/>
            <person name="Sanchez J."/>
        </authorList>
    </citation>
    <scope>NUCLEOTIDE SEQUENCE</scope>
</reference>
<evidence type="ECO:0000313" key="3">
    <source>
        <dbReference type="EMBL" id="EQD65983.1"/>
    </source>
</evidence>
<sequence length="177" mass="17979">MTGPGAELGRALVTHPACSTVTLTGSTASGIDVLKLAAPGVVKCLLELGGKAPVLVAADADLDWAARATVWARFWNVGQACIAAERVYVDEAIHDTFVRKVTDLVGRLTLGPGTRPGTDLGPLCSVHARDQVAKDVAAGVAAGGRVVIGGRAPTDPALARGAFYSPTVVTGVDDANP</sequence>
<dbReference type="InterPro" id="IPR016163">
    <property type="entry name" value="Ald_DH_C"/>
</dbReference>
<name>T1BBY1_9ZZZZ</name>
<accession>T1BBY1</accession>
<evidence type="ECO:0000256" key="1">
    <source>
        <dbReference type="ARBA" id="ARBA00023002"/>
    </source>
</evidence>
<dbReference type="InterPro" id="IPR015590">
    <property type="entry name" value="Aldehyde_DH_dom"/>
</dbReference>
<dbReference type="InterPro" id="IPR029510">
    <property type="entry name" value="Ald_DH_CS_GLU"/>
</dbReference>
<feature type="non-terminal residue" evidence="3">
    <location>
        <position position="177"/>
    </location>
</feature>